<keyword evidence="13" id="KW-0732">Signal</keyword>
<evidence type="ECO:0000256" key="12">
    <source>
        <dbReference type="RuleBase" id="RU003357"/>
    </source>
</evidence>
<evidence type="ECO:0000256" key="11">
    <source>
        <dbReference type="PROSITE-ProRule" id="PRU01360"/>
    </source>
</evidence>
<feature type="domain" description="TonB-dependent receptor plug" evidence="15">
    <location>
        <begin position="54"/>
        <end position="164"/>
    </location>
</feature>
<evidence type="ECO:0000256" key="6">
    <source>
        <dbReference type="ARBA" id="ARBA00023004"/>
    </source>
</evidence>
<evidence type="ECO:0000313" key="17">
    <source>
        <dbReference type="Proteomes" id="UP001257914"/>
    </source>
</evidence>
<feature type="chain" id="PRO_5046000484" evidence="13">
    <location>
        <begin position="29"/>
        <end position="750"/>
    </location>
</feature>
<gene>
    <name evidence="16" type="ORF">RT723_02525</name>
</gene>
<keyword evidence="16" id="KW-0675">Receptor</keyword>
<evidence type="ECO:0000256" key="2">
    <source>
        <dbReference type="ARBA" id="ARBA00022448"/>
    </source>
</evidence>
<evidence type="ECO:0000256" key="1">
    <source>
        <dbReference type="ARBA" id="ARBA00004571"/>
    </source>
</evidence>
<dbReference type="PROSITE" id="PS52016">
    <property type="entry name" value="TONB_DEPENDENT_REC_3"/>
    <property type="match status" value="1"/>
</dbReference>
<evidence type="ECO:0000259" key="15">
    <source>
        <dbReference type="Pfam" id="PF07715"/>
    </source>
</evidence>
<evidence type="ECO:0000256" key="5">
    <source>
        <dbReference type="ARBA" id="ARBA00022692"/>
    </source>
</evidence>
<reference evidence="16 17" key="1">
    <citation type="submission" date="2023-10" db="EMBL/GenBank/DDBJ databases">
        <title>Psychrosphaera aquimaarina strain SW33 isolated from seawater.</title>
        <authorList>
            <person name="Bayburt H."/>
            <person name="Kim J.M."/>
            <person name="Choi B.J."/>
            <person name="Jeon C.O."/>
        </authorList>
    </citation>
    <scope>NUCLEOTIDE SEQUENCE [LARGE SCALE GENOMIC DNA]</scope>
    <source>
        <strain evidence="16 17">KCTC 52743</strain>
    </source>
</reference>
<keyword evidence="6" id="KW-0408">Iron</keyword>
<evidence type="ECO:0000259" key="14">
    <source>
        <dbReference type="Pfam" id="PF00593"/>
    </source>
</evidence>
<dbReference type="SUPFAM" id="SSF56935">
    <property type="entry name" value="Porins"/>
    <property type="match status" value="1"/>
</dbReference>
<dbReference type="InterPro" id="IPR039426">
    <property type="entry name" value="TonB-dep_rcpt-like"/>
</dbReference>
<comment type="similarity">
    <text evidence="11 12">Belongs to the TonB-dependent receptor family.</text>
</comment>
<feature type="domain" description="TonB-dependent receptor-like beta-barrel" evidence="14">
    <location>
        <begin position="273"/>
        <end position="715"/>
    </location>
</feature>
<dbReference type="Gene3D" id="2.40.170.20">
    <property type="entry name" value="TonB-dependent receptor, beta-barrel domain"/>
    <property type="match status" value="1"/>
</dbReference>
<dbReference type="PANTHER" id="PTHR32552">
    <property type="entry name" value="FERRICHROME IRON RECEPTOR-RELATED"/>
    <property type="match status" value="1"/>
</dbReference>
<protein>
    <submittedName>
        <fullName evidence="16">TonB-dependent receptor</fullName>
    </submittedName>
</protein>
<keyword evidence="8 12" id="KW-0798">TonB box</keyword>
<comment type="subcellular location">
    <subcellularLocation>
        <location evidence="1 11">Cell outer membrane</location>
        <topology evidence="1 11">Multi-pass membrane protein</topology>
    </subcellularLocation>
</comment>
<evidence type="ECO:0000313" key="16">
    <source>
        <dbReference type="EMBL" id="MDU0111897.1"/>
    </source>
</evidence>
<keyword evidence="3 11" id="KW-1134">Transmembrane beta strand</keyword>
<evidence type="ECO:0000256" key="10">
    <source>
        <dbReference type="ARBA" id="ARBA00023237"/>
    </source>
</evidence>
<keyword evidence="5 11" id="KW-0812">Transmembrane</keyword>
<sequence>MKTTKTMKKAAIALSIQAALLTSMSSFAAEQADKKDDSKLEKITVTALKRSQSIQDVPVSIATLSGEKFENMFSSGDDILSLATRVPGLYAESSNGRVAPRFYMRGLGNSDFDLAASQPVSIIMDDVVMENVVLKSFPLFDVDQVEVIRGPQGTLFGRNTTAGIVKFTSRKPTDDFEAYVKGGVGTYGLTNFVGAVGGGLTDTLSARISVLEQSKDDWIDNAHTNEENAFGGHKDSAYRIQLAYNPTEQLDVLFNFHSRSLDGTSSVFRANVLTTGSNKLNENYDRDSVKYDDGDNNPQVYDADGWSVNVNYDLGNITVTSITAMETAEGRGKGDIDGGVNNADGSSEPGFIPFSAVTEDQLNDLEQFTQEVRFSSNGNSQLSWQAGGFYYDSSFSVVSIDGFFGATEVFHENTTWALFGQTTYQVNDQLSVIGGLRYTDDDKSLSVGDQNKDGFALVIGAATIQEYAPVNVGEAKVSWEAMANYKIDNDMSVYTRISNGFRAQSIQGRDIAFEGMPSVAEAETIMSYEAGFKSDLFNNTIRLNGAVFHYTVDDIQLTAVGGNGNSIGLTNAGKGVGTGFELDSEFRVNENLLITAGFSYNKTELQDESLLIGVCGSGQCTPTDPLSSDGSAAYVDGNPFPNAPETILTLTGRYAFPMGDSGEVFIYSDYAYQGETSLYIYQTEEYVTDGQFELGLRVGYFNYDLDLEVALFGRNITDEDNLKAGIDFNNNTGVVNEPAVWGIEFKKSFF</sequence>
<organism evidence="16 17">
    <name type="scientific">Psychrosphaera aquimarina</name>
    <dbReference type="NCBI Taxonomy" id="2044854"/>
    <lineage>
        <taxon>Bacteria</taxon>
        <taxon>Pseudomonadati</taxon>
        <taxon>Pseudomonadota</taxon>
        <taxon>Gammaproteobacteria</taxon>
        <taxon>Alteromonadales</taxon>
        <taxon>Pseudoalteromonadaceae</taxon>
        <taxon>Psychrosphaera</taxon>
    </lineage>
</organism>
<evidence type="ECO:0000256" key="3">
    <source>
        <dbReference type="ARBA" id="ARBA00022452"/>
    </source>
</evidence>
<dbReference type="InterPro" id="IPR000531">
    <property type="entry name" value="Beta-barrel_TonB"/>
</dbReference>
<evidence type="ECO:0000256" key="4">
    <source>
        <dbReference type="ARBA" id="ARBA00022496"/>
    </source>
</evidence>
<dbReference type="EMBL" id="JAWCUA010000001">
    <property type="protein sequence ID" value="MDU0111897.1"/>
    <property type="molecule type" value="Genomic_DNA"/>
</dbReference>
<dbReference type="Pfam" id="PF00593">
    <property type="entry name" value="TonB_dep_Rec_b-barrel"/>
    <property type="match status" value="1"/>
</dbReference>
<proteinExistence type="inferred from homology"/>
<evidence type="ECO:0000256" key="7">
    <source>
        <dbReference type="ARBA" id="ARBA00023065"/>
    </source>
</evidence>
<keyword evidence="4" id="KW-0410">Iron transport</keyword>
<name>A0ABU3QXE6_9GAMM</name>
<evidence type="ECO:0000256" key="9">
    <source>
        <dbReference type="ARBA" id="ARBA00023136"/>
    </source>
</evidence>
<dbReference type="InterPro" id="IPR036942">
    <property type="entry name" value="Beta-barrel_TonB_sf"/>
</dbReference>
<dbReference type="PANTHER" id="PTHR32552:SF81">
    <property type="entry name" value="TONB-DEPENDENT OUTER MEMBRANE RECEPTOR"/>
    <property type="match status" value="1"/>
</dbReference>
<evidence type="ECO:0000256" key="13">
    <source>
        <dbReference type="SAM" id="SignalP"/>
    </source>
</evidence>
<keyword evidence="9 11" id="KW-0472">Membrane</keyword>
<keyword evidence="7" id="KW-0406">Ion transport</keyword>
<dbReference type="Proteomes" id="UP001257914">
    <property type="component" value="Unassembled WGS sequence"/>
</dbReference>
<accession>A0ABU3QXE6</accession>
<keyword evidence="2 11" id="KW-0813">Transport</keyword>
<dbReference type="RefSeq" id="WP_315945769.1">
    <property type="nucleotide sequence ID" value="NZ_JAWCUA010000001.1"/>
</dbReference>
<keyword evidence="17" id="KW-1185">Reference proteome</keyword>
<dbReference type="Pfam" id="PF07715">
    <property type="entry name" value="Plug"/>
    <property type="match status" value="1"/>
</dbReference>
<keyword evidence="10 11" id="KW-0998">Cell outer membrane</keyword>
<dbReference type="InterPro" id="IPR012910">
    <property type="entry name" value="Plug_dom"/>
</dbReference>
<evidence type="ECO:0000256" key="8">
    <source>
        <dbReference type="ARBA" id="ARBA00023077"/>
    </source>
</evidence>
<comment type="caution">
    <text evidence="16">The sequence shown here is derived from an EMBL/GenBank/DDBJ whole genome shotgun (WGS) entry which is preliminary data.</text>
</comment>
<feature type="signal peptide" evidence="13">
    <location>
        <begin position="1"/>
        <end position="28"/>
    </location>
</feature>